<protein>
    <recommendedName>
        <fullName evidence="1">TNase-like domain-containing protein</fullName>
    </recommendedName>
</protein>
<feature type="domain" description="TNase-like" evidence="1">
    <location>
        <begin position="19"/>
        <end position="137"/>
    </location>
</feature>
<dbReference type="InterPro" id="IPR035437">
    <property type="entry name" value="SNase_OB-fold_sf"/>
</dbReference>
<dbReference type="STRING" id="1430440.MGMSRv2__3619"/>
<dbReference type="SMART" id="SM00318">
    <property type="entry name" value="SNc"/>
    <property type="match status" value="1"/>
</dbReference>
<keyword evidence="3" id="KW-1185">Reference proteome</keyword>
<dbReference type="PROSITE" id="PS50830">
    <property type="entry name" value="TNASE_3"/>
    <property type="match status" value="1"/>
</dbReference>
<dbReference type="InterPro" id="IPR016071">
    <property type="entry name" value="Staphylococal_nuclease_OB-fold"/>
</dbReference>
<accession>V6F5X8</accession>
<dbReference type="HOGENOM" id="CLU_046484_12_0_5"/>
<evidence type="ECO:0000313" key="3">
    <source>
        <dbReference type="Proteomes" id="UP000018922"/>
    </source>
</evidence>
<name>V6F5X8_MAGGM</name>
<organism evidence="2 3">
    <name type="scientific">Magnetospirillum gryphiswaldense (strain DSM 6361 / JCM 21280 / NBRC 15271 / MSR-1)</name>
    <dbReference type="NCBI Taxonomy" id="431944"/>
    <lineage>
        <taxon>Bacteria</taxon>
        <taxon>Pseudomonadati</taxon>
        <taxon>Pseudomonadota</taxon>
        <taxon>Alphaproteobacteria</taxon>
        <taxon>Rhodospirillales</taxon>
        <taxon>Rhodospirillaceae</taxon>
        <taxon>Magnetospirillum</taxon>
    </lineage>
</organism>
<dbReference type="EMBL" id="HG794546">
    <property type="protein sequence ID" value="CDL00834.1"/>
    <property type="molecule type" value="Genomic_DNA"/>
</dbReference>
<evidence type="ECO:0000313" key="2">
    <source>
        <dbReference type="EMBL" id="CDL00834.1"/>
    </source>
</evidence>
<dbReference type="Gene3D" id="2.40.50.90">
    <property type="match status" value="1"/>
</dbReference>
<dbReference type="KEGG" id="mgy:MGMSRv2__3619"/>
<dbReference type="eggNOG" id="COG1525">
    <property type="taxonomic scope" value="Bacteria"/>
</dbReference>
<reference evidence="2 3" key="1">
    <citation type="journal article" date="2014" name="Genome Announc.">
        <title>Complete genome sequence of Magnetospirillum gryphiswaldense MSR-1.</title>
        <authorList>
            <person name="Wang X."/>
            <person name="Wang Q."/>
            <person name="Zhang W."/>
            <person name="Wang Y."/>
            <person name="Li L."/>
            <person name="Wen T."/>
            <person name="Zhang T."/>
            <person name="Zhang Y."/>
            <person name="Xu J."/>
            <person name="Hu J."/>
            <person name="Li S."/>
            <person name="Liu L."/>
            <person name="Liu J."/>
            <person name="Jiang W."/>
            <person name="Tian J."/>
            <person name="Li Y."/>
            <person name="Schuler D."/>
            <person name="Wang L."/>
            <person name="Li J."/>
        </authorList>
    </citation>
    <scope>NUCLEOTIDE SEQUENCE [LARGE SCALE GENOMIC DNA]</scope>
    <source>
        <strain evidence="3">DSM 6361 / JCM 21280 / NBRC 15271 / MSR-1</strain>
    </source>
</reference>
<evidence type="ECO:0000259" key="1">
    <source>
        <dbReference type="PROSITE" id="PS50830"/>
    </source>
</evidence>
<dbReference type="AlphaFoldDB" id="V6F5X8"/>
<gene>
    <name evidence="2" type="ordered locus">MGMSRv2__3619</name>
</gene>
<dbReference type="Pfam" id="PF00565">
    <property type="entry name" value="SNase"/>
    <property type="match status" value="1"/>
</dbReference>
<proteinExistence type="predicted"/>
<dbReference type="SUPFAM" id="SSF50199">
    <property type="entry name" value="Staphylococcal nuclease"/>
    <property type="match status" value="1"/>
</dbReference>
<sequence length="137" mass="15075">MIVLCVPHVVWADDDRLPGPIPARVLRVVDGDTVMVRARIWLGQDVETSVRLAGIDTPEKRGKCDAERAAADQAEAFVAGKLTTDEWVTLRDVIADKYGKRVVARMITAKGEDMAALLIANKLAREYGGRAKQSWCD</sequence>
<dbReference type="Proteomes" id="UP000018922">
    <property type="component" value="Chromosome I"/>
</dbReference>